<dbReference type="Proteomes" id="UP000625711">
    <property type="component" value="Unassembled WGS sequence"/>
</dbReference>
<feature type="domain" description="Fatty acid hydroxylase" evidence="15">
    <location>
        <begin position="146"/>
        <end position="277"/>
    </location>
</feature>
<protein>
    <recommendedName>
        <fullName evidence="12">Alkylglycerol monooxygenase</fullName>
        <ecNumber evidence="11">1.14.16.5</ecNumber>
    </recommendedName>
</protein>
<evidence type="ECO:0000256" key="1">
    <source>
        <dbReference type="ARBA" id="ARBA00001962"/>
    </source>
</evidence>
<comment type="subcellular location">
    <subcellularLocation>
        <location evidence="2">Endoplasmic reticulum membrane</location>
        <topology evidence="2">Multi-pass membrane protein</topology>
    </subcellularLocation>
</comment>
<dbReference type="PANTHER" id="PTHR21624">
    <property type="entry name" value="STEROL DESATURASE-RELATED PROTEIN"/>
    <property type="match status" value="1"/>
</dbReference>
<feature type="transmembrane region" description="Helical" evidence="14">
    <location>
        <begin position="72"/>
        <end position="89"/>
    </location>
</feature>
<feature type="transmembrane region" description="Helical" evidence="14">
    <location>
        <begin position="444"/>
        <end position="462"/>
    </location>
</feature>
<reference evidence="17" key="1">
    <citation type="submission" date="2020-08" db="EMBL/GenBank/DDBJ databases">
        <title>Genome sequencing and assembly of the red palm weevil Rhynchophorus ferrugineus.</title>
        <authorList>
            <person name="Dias G.B."/>
            <person name="Bergman C.M."/>
            <person name="Manee M."/>
        </authorList>
    </citation>
    <scope>NUCLEOTIDE SEQUENCE</scope>
    <source>
        <strain evidence="17">AA-2017</strain>
        <tissue evidence="17">Whole larva</tissue>
    </source>
</reference>
<keyword evidence="6" id="KW-0560">Oxidoreductase</keyword>
<evidence type="ECO:0000256" key="13">
    <source>
        <dbReference type="ARBA" id="ARBA00047556"/>
    </source>
</evidence>
<dbReference type="EC" id="1.14.16.5" evidence="11"/>
<evidence type="ECO:0000256" key="4">
    <source>
        <dbReference type="ARBA" id="ARBA00022824"/>
    </source>
</evidence>
<evidence type="ECO:0000256" key="11">
    <source>
        <dbReference type="ARBA" id="ARBA00039026"/>
    </source>
</evidence>
<evidence type="ECO:0000256" key="10">
    <source>
        <dbReference type="ARBA" id="ARBA00038190"/>
    </source>
</evidence>
<comment type="catalytic activity">
    <reaction evidence="13">
        <text>1-O-(1,2-saturated-alkyl)-sn-glycerol + (6R)-L-erythro-5,6,7,8-tetrahydrobiopterin + O2 = a 1-(1-hydroxyalkyl)-sn-glycerol + (6R)-L-erythro-6,7-dihydrobiopterin + H2O</text>
        <dbReference type="Rhea" id="RHEA:36255"/>
        <dbReference type="ChEBI" id="CHEBI:15377"/>
        <dbReference type="ChEBI" id="CHEBI:15379"/>
        <dbReference type="ChEBI" id="CHEBI:43120"/>
        <dbReference type="ChEBI" id="CHEBI:59560"/>
        <dbReference type="ChEBI" id="CHEBI:73418"/>
        <dbReference type="ChEBI" id="CHEBI:83957"/>
        <dbReference type="EC" id="1.14.16.5"/>
    </reaction>
</comment>
<dbReference type="InterPro" id="IPR051689">
    <property type="entry name" value="Sterol_desaturase/TMEM195"/>
</dbReference>
<evidence type="ECO:0000256" key="12">
    <source>
        <dbReference type="ARBA" id="ARBA00040992"/>
    </source>
</evidence>
<keyword evidence="9 14" id="KW-0472">Membrane</keyword>
<evidence type="ECO:0000256" key="14">
    <source>
        <dbReference type="SAM" id="Phobius"/>
    </source>
</evidence>
<evidence type="ECO:0000313" key="17">
    <source>
        <dbReference type="EMBL" id="KAF7283127.1"/>
    </source>
</evidence>
<dbReference type="GO" id="GO:0006643">
    <property type="term" value="P:membrane lipid metabolic process"/>
    <property type="evidence" value="ECO:0007669"/>
    <property type="project" value="TreeGrafter"/>
</dbReference>
<name>A0A834ILG1_RHYFE</name>
<keyword evidence="8" id="KW-0443">Lipid metabolism</keyword>
<gene>
    <name evidence="17" type="ORF">GWI33_001277</name>
</gene>
<comment type="cofactor">
    <cofactor evidence="1">
        <name>Fe cation</name>
        <dbReference type="ChEBI" id="CHEBI:24875"/>
    </cofactor>
</comment>
<evidence type="ECO:0000256" key="3">
    <source>
        <dbReference type="ARBA" id="ARBA00022692"/>
    </source>
</evidence>
<dbReference type="GO" id="GO:0008610">
    <property type="term" value="P:lipid biosynthetic process"/>
    <property type="evidence" value="ECO:0007669"/>
    <property type="project" value="InterPro"/>
</dbReference>
<evidence type="ECO:0000259" key="16">
    <source>
        <dbReference type="Pfam" id="PF24858"/>
    </source>
</evidence>
<feature type="domain" description="Alkylglycerol monooxygenase C-terminal" evidence="16">
    <location>
        <begin position="364"/>
        <end position="438"/>
    </location>
</feature>
<keyword evidence="4" id="KW-0256">Endoplasmic reticulum</keyword>
<dbReference type="Pfam" id="PF24858">
    <property type="entry name" value="AGMP_C"/>
    <property type="match status" value="1"/>
</dbReference>
<keyword evidence="18" id="KW-1185">Reference proteome</keyword>
<keyword evidence="5 14" id="KW-1133">Transmembrane helix</keyword>
<dbReference type="OrthoDB" id="6354873at2759"/>
<proteinExistence type="inferred from homology"/>
<dbReference type="GO" id="GO:0050479">
    <property type="term" value="F:glyceryl-ether monooxygenase activity"/>
    <property type="evidence" value="ECO:0007669"/>
    <property type="project" value="UniProtKB-EC"/>
</dbReference>
<evidence type="ECO:0000313" key="18">
    <source>
        <dbReference type="Proteomes" id="UP000625711"/>
    </source>
</evidence>
<dbReference type="InterPro" id="IPR006694">
    <property type="entry name" value="Fatty_acid_hydroxylase"/>
</dbReference>
<evidence type="ECO:0000256" key="8">
    <source>
        <dbReference type="ARBA" id="ARBA00023098"/>
    </source>
</evidence>
<evidence type="ECO:0000259" key="15">
    <source>
        <dbReference type="Pfam" id="PF04116"/>
    </source>
</evidence>
<keyword evidence="7" id="KW-0408">Iron</keyword>
<dbReference type="PANTHER" id="PTHR21624:SF1">
    <property type="entry name" value="ALKYLGLYCEROL MONOOXYGENASE"/>
    <property type="match status" value="1"/>
</dbReference>
<organism evidence="17 18">
    <name type="scientific">Rhynchophorus ferrugineus</name>
    <name type="common">Red palm weevil</name>
    <name type="synonym">Curculio ferrugineus</name>
    <dbReference type="NCBI Taxonomy" id="354439"/>
    <lineage>
        <taxon>Eukaryota</taxon>
        <taxon>Metazoa</taxon>
        <taxon>Ecdysozoa</taxon>
        <taxon>Arthropoda</taxon>
        <taxon>Hexapoda</taxon>
        <taxon>Insecta</taxon>
        <taxon>Pterygota</taxon>
        <taxon>Neoptera</taxon>
        <taxon>Endopterygota</taxon>
        <taxon>Coleoptera</taxon>
        <taxon>Polyphaga</taxon>
        <taxon>Cucujiformia</taxon>
        <taxon>Curculionidae</taxon>
        <taxon>Dryophthorinae</taxon>
        <taxon>Rhynchophorus</taxon>
    </lineage>
</organism>
<dbReference type="GO" id="GO:0005506">
    <property type="term" value="F:iron ion binding"/>
    <property type="evidence" value="ECO:0007669"/>
    <property type="project" value="InterPro"/>
</dbReference>
<dbReference type="AlphaFoldDB" id="A0A834ILG1"/>
<comment type="caution">
    <text evidence="17">The sequence shown here is derived from an EMBL/GenBank/DDBJ whole genome shotgun (WGS) entry which is preliminary data.</text>
</comment>
<evidence type="ECO:0000256" key="6">
    <source>
        <dbReference type="ARBA" id="ARBA00023002"/>
    </source>
</evidence>
<feature type="transmembrane region" description="Helical" evidence="14">
    <location>
        <begin position="392"/>
        <end position="412"/>
    </location>
</feature>
<dbReference type="GO" id="GO:0005789">
    <property type="term" value="C:endoplasmic reticulum membrane"/>
    <property type="evidence" value="ECO:0007669"/>
    <property type="project" value="UniProtKB-SubCell"/>
</dbReference>
<comment type="similarity">
    <text evidence="10">Belongs to the sterol desaturase family. TMEM195 subfamily.</text>
</comment>
<dbReference type="EMBL" id="JAACXV010000134">
    <property type="protein sequence ID" value="KAF7283127.1"/>
    <property type="molecule type" value="Genomic_DNA"/>
</dbReference>
<accession>A0A834ILG1</accession>
<sequence length="482" mass="56550">MSIVTDCKNSSECETVTSVFLNFVDSNGTVSFWETDALLDFAKGVGRMFYIVNPSETTFENAKEVPNFFRNAWPYFLLFMIVENIILWIEKKPLVRFNDNITSLSHGLIQECGRLLFRSSESFLYFYIYEHFRICDLPWDWPITWYLAAIGVDFCYYWVHRAGHEVHILWAQHQVHHSSEDYNLAVGLRQSVLQGWCGFAFYLPLALIIPPSHFITHQHFNLLFQFWIHTETVRTLGPLEWIFNTPNHHRVHHGSNIYCLDKNYAGVLIIWDRLFGTFAQERKDEEIIYGLVYNQPSFNVLHLQTFYTRYVIEKFRAMDTWRHKLAAIFYGPSWQPGKPRLGSDEDKVKVTKRKKYDVDLSLWCNIYLFLHFSVMVYGFHQLALRHMSLSPITVLAFVIYIIASLTNIGMLFDKHRYAPVYEVLRCMILVTAVQRLSFPDINPTTLLVAEVFFLLSGIFWFLQSISILEISSTIKLGSRKTE</sequence>
<dbReference type="InterPro" id="IPR056853">
    <property type="entry name" value="AGMP_C"/>
</dbReference>
<dbReference type="Pfam" id="PF04116">
    <property type="entry name" value="FA_hydroxylase"/>
    <property type="match status" value="1"/>
</dbReference>
<feature type="transmembrane region" description="Helical" evidence="14">
    <location>
        <begin position="362"/>
        <end position="380"/>
    </location>
</feature>
<keyword evidence="3 14" id="KW-0812">Transmembrane</keyword>
<evidence type="ECO:0000256" key="5">
    <source>
        <dbReference type="ARBA" id="ARBA00022989"/>
    </source>
</evidence>
<evidence type="ECO:0000256" key="2">
    <source>
        <dbReference type="ARBA" id="ARBA00004477"/>
    </source>
</evidence>
<evidence type="ECO:0000256" key="7">
    <source>
        <dbReference type="ARBA" id="ARBA00023004"/>
    </source>
</evidence>
<evidence type="ECO:0000256" key="9">
    <source>
        <dbReference type="ARBA" id="ARBA00023136"/>
    </source>
</evidence>